<proteinExistence type="predicted"/>
<evidence type="ECO:0000256" key="1">
    <source>
        <dbReference type="SAM" id="MobiDB-lite"/>
    </source>
</evidence>
<keyword evidence="2" id="KW-0472">Membrane</keyword>
<name>A0AAE7VTU7_9CAUD</name>
<accession>A0AAE7VTU7</accession>
<evidence type="ECO:0000256" key="2">
    <source>
        <dbReference type="SAM" id="Phobius"/>
    </source>
</evidence>
<dbReference type="GeneID" id="300198407"/>
<evidence type="ECO:0000313" key="4">
    <source>
        <dbReference type="Proteomes" id="UP000828621"/>
    </source>
</evidence>
<gene>
    <name evidence="3" type="ORF">bas28_0186</name>
</gene>
<dbReference type="RefSeq" id="YP_011992494.1">
    <property type="nucleotide sequence ID" value="NC_105115.1"/>
</dbReference>
<dbReference type="Proteomes" id="UP000828621">
    <property type="component" value="Segment"/>
</dbReference>
<keyword evidence="4" id="KW-1185">Reference proteome</keyword>
<feature type="region of interest" description="Disordered" evidence="1">
    <location>
        <begin position="1"/>
        <end position="22"/>
    </location>
</feature>
<feature type="transmembrane region" description="Helical" evidence="2">
    <location>
        <begin position="26"/>
        <end position="45"/>
    </location>
</feature>
<feature type="compositionally biased region" description="Polar residues" evidence="1">
    <location>
        <begin position="1"/>
        <end position="19"/>
    </location>
</feature>
<sequence>MNSWWRKTQSHKSNNTAGKHSQRLRFGNGFTMILIIILILGAMAWL</sequence>
<reference evidence="4" key="1">
    <citation type="journal article" date="2021" name="PLoS Biol.">
        <title>Systematic exploration of Escherichia coli phage-host interactions with the BASEL phage collection.</title>
        <authorList>
            <person name="Maffei E."/>
            <person name="Shaidullina A."/>
            <person name="Burkolter M."/>
            <person name="Heyer Y."/>
            <person name="Estermann F."/>
            <person name="Druelle V."/>
            <person name="Sauer P."/>
            <person name="Willi L."/>
            <person name="Michaelis S."/>
            <person name="Hilbi H."/>
            <person name="Thaler D.S."/>
            <person name="Harms A."/>
        </authorList>
    </citation>
    <scope>NUCLEOTIDE SEQUENCE [LARGE SCALE GENOMIC DNA]</scope>
    <source>
        <strain evidence="4">Bas28</strain>
    </source>
</reference>
<organism evidence="3 4">
    <name type="scientific">Escherichia phage IrmaTschudi</name>
    <dbReference type="NCBI Taxonomy" id="2851992"/>
    <lineage>
        <taxon>Viruses</taxon>
        <taxon>Duplodnaviria</taxon>
        <taxon>Heunggongvirae</taxon>
        <taxon>Uroviricota</taxon>
        <taxon>Caudoviricetes</taxon>
        <taxon>Demerecviridae</taxon>
        <taxon>Markadamsvirinae</taxon>
        <taxon>Epseptimavirus</taxon>
        <taxon>Epseptimavirus irmatschudi</taxon>
    </lineage>
</organism>
<evidence type="ECO:0000313" key="3">
    <source>
        <dbReference type="EMBL" id="QXV80511.1"/>
    </source>
</evidence>
<keyword evidence="2" id="KW-0812">Transmembrane</keyword>
<dbReference type="EMBL" id="MZ501076">
    <property type="protein sequence ID" value="QXV80511.1"/>
    <property type="molecule type" value="Genomic_DNA"/>
</dbReference>
<protein>
    <submittedName>
        <fullName evidence="3">Uncharacterized protein</fullName>
    </submittedName>
</protein>
<keyword evidence="2" id="KW-1133">Transmembrane helix</keyword>